<feature type="domain" description="ER-bound oxygenase mpaB/mpaB'/Rubber oxygenase catalytic" evidence="1">
    <location>
        <begin position="50"/>
        <end position="274"/>
    </location>
</feature>
<organism evidence="2 3">
    <name type="scientific">Corynebacterium halotolerans YIM 70093 = DSM 44683</name>
    <dbReference type="NCBI Taxonomy" id="1121362"/>
    <lineage>
        <taxon>Bacteria</taxon>
        <taxon>Bacillati</taxon>
        <taxon>Actinomycetota</taxon>
        <taxon>Actinomycetes</taxon>
        <taxon>Mycobacteriales</taxon>
        <taxon>Corynebacteriaceae</taxon>
        <taxon>Corynebacterium</taxon>
    </lineage>
</organism>
<name>M1MUA7_9CORY</name>
<dbReference type="eggNOG" id="COG3662">
    <property type="taxonomic scope" value="Bacteria"/>
</dbReference>
<reference evidence="2 3" key="1">
    <citation type="journal article" date="2012" name="Stand. Genomic Sci.">
        <title>Genome sequence of the halotolerant bacterium Corynebacterium halotolerans type strain YIM 70093(T) (= DSM 44683(T)).</title>
        <authorList>
            <person name="Ruckert C."/>
            <person name="Albersmeier A."/>
            <person name="Al-Dilaimi A."/>
            <person name="Niehaus K."/>
            <person name="Szczepanowski R."/>
            <person name="Kalinowski J."/>
        </authorList>
    </citation>
    <scope>NUCLEOTIDE SEQUENCE [LARGE SCALE GENOMIC DNA]</scope>
    <source>
        <strain evidence="2">YIM 70093</strain>
    </source>
</reference>
<dbReference type="PANTHER" id="PTHR36151:SF3">
    <property type="entry name" value="ER-BOUND OXYGENASE MPAB_MPAB'_RUBBER OXYGENASE CATALYTIC DOMAIN-CONTAINING PROTEIN"/>
    <property type="match status" value="1"/>
</dbReference>
<accession>M1MUA7</accession>
<dbReference type="InterPro" id="IPR018713">
    <property type="entry name" value="MPAB/Lcp_cat_dom"/>
</dbReference>
<evidence type="ECO:0000313" key="3">
    <source>
        <dbReference type="Proteomes" id="UP000011723"/>
    </source>
</evidence>
<gene>
    <name evidence="2" type="ORF">A605_01525</name>
</gene>
<dbReference type="Pfam" id="PF09995">
    <property type="entry name" value="MPAB_Lcp_cat"/>
    <property type="match status" value="1"/>
</dbReference>
<dbReference type="GO" id="GO:0016491">
    <property type="term" value="F:oxidoreductase activity"/>
    <property type="evidence" value="ECO:0007669"/>
    <property type="project" value="InterPro"/>
</dbReference>
<dbReference type="HOGENOM" id="CLU_059206_0_0_11"/>
<evidence type="ECO:0000313" key="2">
    <source>
        <dbReference type="EMBL" id="AGF71319.1"/>
    </source>
</evidence>
<dbReference type="EMBL" id="CP003697">
    <property type="protein sequence ID" value="AGF71319.1"/>
    <property type="molecule type" value="Genomic_DNA"/>
</dbReference>
<dbReference type="PANTHER" id="PTHR36151">
    <property type="entry name" value="BLR2777 PROTEIN"/>
    <property type="match status" value="1"/>
</dbReference>
<dbReference type="PATRIC" id="fig|1121362.3.peg.298"/>
<protein>
    <recommendedName>
        <fullName evidence="1">ER-bound oxygenase mpaB/mpaB'/Rubber oxygenase catalytic domain-containing protein</fullName>
    </recommendedName>
</protein>
<keyword evidence="3" id="KW-1185">Reference proteome</keyword>
<dbReference type="AlphaFoldDB" id="M1MUA7"/>
<dbReference type="Proteomes" id="UP000011723">
    <property type="component" value="Chromosome"/>
</dbReference>
<dbReference type="KEGG" id="chn:A605_01525"/>
<dbReference type="OrthoDB" id="108890at2"/>
<evidence type="ECO:0000259" key="1">
    <source>
        <dbReference type="Pfam" id="PF09995"/>
    </source>
</evidence>
<sequence>MRLFSRWLGRLRGSLIYTFSGDHNQEVPAWQLELADGDDPGYFGPDSAVWAVHGGMSTIPAGIRALLIQALHPGALAGVAEHSDYRADPFARLAGTIRWIFTVTYGSRGQARQACEYVRRVHVPVQGTYTAADGTTRRYAANDPVLAEWVHLAFTDAFLTAYENFVGPVPAPPGTPRGCSGADAYVAEWAVAGELMGVVDPPRSRAALKRRMAEFDDDPDRQLTGGPRVEEVISFLREPPLEPNLKPGYRALFVAVVDSLPPRYRELTGLRGSGVPRVTRLGGKATLALIGRVLGRRGPAELAARRRLTRLGVLPAEQPDER</sequence>
<proteinExistence type="predicted"/>
<dbReference type="RefSeq" id="WP_015399743.1">
    <property type="nucleotide sequence ID" value="NC_020302.1"/>
</dbReference>